<gene>
    <name evidence="8" type="ORF">SAMN05421636_11712</name>
</gene>
<dbReference type="InterPro" id="IPR011990">
    <property type="entry name" value="TPR-like_helical_dom_sf"/>
</dbReference>
<keyword evidence="4" id="KW-0472">Membrane</keyword>
<dbReference type="GO" id="GO:0009279">
    <property type="term" value="C:cell outer membrane"/>
    <property type="evidence" value="ECO:0007669"/>
    <property type="project" value="UniProtKB-SubCell"/>
</dbReference>
<reference evidence="8 9" key="1">
    <citation type="submission" date="2016-10" db="EMBL/GenBank/DDBJ databases">
        <authorList>
            <person name="de Groot N.N."/>
        </authorList>
    </citation>
    <scope>NUCLEOTIDE SEQUENCE [LARGE SCALE GENOMIC DNA]</scope>
    <source>
        <strain evidence="8 9">DSM 23421</strain>
    </source>
</reference>
<feature type="domain" description="SusD-like N-terminal" evidence="7">
    <location>
        <begin position="22"/>
        <end position="198"/>
    </location>
</feature>
<evidence type="ECO:0000313" key="9">
    <source>
        <dbReference type="Proteomes" id="UP000199109"/>
    </source>
</evidence>
<comment type="similarity">
    <text evidence="2">Belongs to the SusD family.</text>
</comment>
<accession>A0A1G7J3K2</accession>
<dbReference type="InterPro" id="IPR033985">
    <property type="entry name" value="SusD-like_N"/>
</dbReference>
<dbReference type="CDD" id="cd08977">
    <property type="entry name" value="SusD"/>
    <property type="match status" value="1"/>
</dbReference>
<comment type="subcellular location">
    <subcellularLocation>
        <location evidence="1">Cell outer membrane</location>
    </subcellularLocation>
</comment>
<keyword evidence="9" id="KW-1185">Reference proteome</keyword>
<name>A0A1G7J3K2_9FLAO</name>
<evidence type="ECO:0000256" key="3">
    <source>
        <dbReference type="ARBA" id="ARBA00022729"/>
    </source>
</evidence>
<feature type="domain" description="RagB/SusD" evidence="6">
    <location>
        <begin position="336"/>
        <end position="479"/>
    </location>
</feature>
<evidence type="ECO:0000259" key="6">
    <source>
        <dbReference type="Pfam" id="PF07980"/>
    </source>
</evidence>
<protein>
    <submittedName>
        <fullName evidence="8">Starch-binding associating with outer membrane</fullName>
    </submittedName>
</protein>
<keyword evidence="5" id="KW-0998">Cell outer membrane</keyword>
<sequence length="480" mass="53552">MKLNRFILIIIFLISIVSCDDFLDTPSKSQISLSGFWQTRSDAELGVAAIYDAMQKALETNFWNWGELRGDNFILNDRPDASAEAVISNNLTIGTDGSDWTTLYAAIANANIAIEKIPEISAFASQDGLLAQALTMRAMLYFYAVRVWGDVPKITESIKEASGDINKPRSPKMEIYNDIILPDLVRAESLIQTDANMNFISRGSLLALKAHVYAWPGQHRNYQITLDAINELETLGYALETTPEGWINIFQGNESSSEIIFWLKWNFAEDGNNGGVGAFSSGTPNLVPAETLETKWESSIPGDYRIPETAAFDIEITNPDEFPFLRTLTKYLGVFTDRRDQQDASAVNDVDVPMFRLSELLLLKAEAQNYLGNGSAALGILNEIRTARTLPILVDGTDVDSGNQIEMRDLILDERQFELVGEGQRFWDLVRNGVAVEVMSQVTDIKGNSNGLDNENEILWPISQNVLNRNPNIEQNEAYK</sequence>
<dbReference type="SUPFAM" id="SSF48452">
    <property type="entry name" value="TPR-like"/>
    <property type="match status" value="1"/>
</dbReference>
<keyword evidence="3" id="KW-0732">Signal</keyword>
<dbReference type="PROSITE" id="PS51257">
    <property type="entry name" value="PROKAR_LIPOPROTEIN"/>
    <property type="match status" value="1"/>
</dbReference>
<evidence type="ECO:0000256" key="4">
    <source>
        <dbReference type="ARBA" id="ARBA00023136"/>
    </source>
</evidence>
<evidence type="ECO:0000313" key="8">
    <source>
        <dbReference type="EMBL" id="SDF19099.1"/>
    </source>
</evidence>
<evidence type="ECO:0000259" key="7">
    <source>
        <dbReference type="Pfam" id="PF14322"/>
    </source>
</evidence>
<dbReference type="Pfam" id="PF07980">
    <property type="entry name" value="SusD_RagB"/>
    <property type="match status" value="1"/>
</dbReference>
<dbReference type="EMBL" id="FNAO01000017">
    <property type="protein sequence ID" value="SDF19099.1"/>
    <property type="molecule type" value="Genomic_DNA"/>
</dbReference>
<dbReference type="OrthoDB" id="5694214at2"/>
<dbReference type="Proteomes" id="UP000199109">
    <property type="component" value="Unassembled WGS sequence"/>
</dbReference>
<dbReference type="Pfam" id="PF14322">
    <property type="entry name" value="SusD-like_3"/>
    <property type="match status" value="1"/>
</dbReference>
<dbReference type="AlphaFoldDB" id="A0A1G7J3K2"/>
<dbReference type="STRING" id="641691.SAMN05421636_11712"/>
<evidence type="ECO:0000256" key="1">
    <source>
        <dbReference type="ARBA" id="ARBA00004442"/>
    </source>
</evidence>
<dbReference type="Gene3D" id="1.25.40.390">
    <property type="match status" value="1"/>
</dbReference>
<evidence type="ECO:0000256" key="5">
    <source>
        <dbReference type="ARBA" id="ARBA00023237"/>
    </source>
</evidence>
<proteinExistence type="inferred from homology"/>
<evidence type="ECO:0000256" key="2">
    <source>
        <dbReference type="ARBA" id="ARBA00006275"/>
    </source>
</evidence>
<organism evidence="8 9">
    <name type="scientific">Pricia antarctica</name>
    <dbReference type="NCBI Taxonomy" id="641691"/>
    <lineage>
        <taxon>Bacteria</taxon>
        <taxon>Pseudomonadati</taxon>
        <taxon>Bacteroidota</taxon>
        <taxon>Flavobacteriia</taxon>
        <taxon>Flavobacteriales</taxon>
        <taxon>Flavobacteriaceae</taxon>
        <taxon>Pricia</taxon>
    </lineage>
</organism>
<dbReference type="RefSeq" id="WP_091874236.1">
    <property type="nucleotide sequence ID" value="NZ_FNAO01000017.1"/>
</dbReference>
<dbReference type="InterPro" id="IPR012944">
    <property type="entry name" value="SusD_RagB_dom"/>
</dbReference>